<dbReference type="PANTHER" id="PTHR43537:SF24">
    <property type="entry name" value="GLUCONATE OPERON TRANSCRIPTIONAL REPRESSOR"/>
    <property type="match status" value="1"/>
</dbReference>
<dbReference type="SMART" id="SM00895">
    <property type="entry name" value="FCD"/>
    <property type="match status" value="1"/>
</dbReference>
<reference evidence="5 6" key="1">
    <citation type="submission" date="2020-07" db="EMBL/GenBank/DDBJ databases">
        <title>Sequencing the genomes of 1000 actinobacteria strains.</title>
        <authorList>
            <person name="Klenk H.-P."/>
        </authorList>
    </citation>
    <scope>NUCLEOTIDE SEQUENCE [LARGE SCALE GENOMIC DNA]</scope>
    <source>
        <strain evidence="5 6">DSM 104006</strain>
    </source>
</reference>
<dbReference type="InterPro" id="IPR036388">
    <property type="entry name" value="WH-like_DNA-bd_sf"/>
</dbReference>
<evidence type="ECO:0000256" key="3">
    <source>
        <dbReference type="ARBA" id="ARBA00023163"/>
    </source>
</evidence>
<keyword evidence="2 5" id="KW-0238">DNA-binding</keyword>
<accession>A0A853BF89</accession>
<dbReference type="CDD" id="cd07377">
    <property type="entry name" value="WHTH_GntR"/>
    <property type="match status" value="1"/>
</dbReference>
<dbReference type="SMART" id="SM00345">
    <property type="entry name" value="HTH_GNTR"/>
    <property type="match status" value="1"/>
</dbReference>
<evidence type="ECO:0000259" key="4">
    <source>
        <dbReference type="PROSITE" id="PS50949"/>
    </source>
</evidence>
<dbReference type="InterPro" id="IPR000524">
    <property type="entry name" value="Tscrpt_reg_HTH_GntR"/>
</dbReference>
<dbReference type="EMBL" id="JACCFK010000002">
    <property type="protein sequence ID" value="NYI93247.1"/>
    <property type="molecule type" value="Genomic_DNA"/>
</dbReference>
<dbReference type="AlphaFoldDB" id="A0A853BF89"/>
<dbReference type="PROSITE" id="PS50949">
    <property type="entry name" value="HTH_GNTR"/>
    <property type="match status" value="1"/>
</dbReference>
<dbReference type="InterPro" id="IPR036390">
    <property type="entry name" value="WH_DNA-bd_sf"/>
</dbReference>
<dbReference type="Pfam" id="PF00392">
    <property type="entry name" value="GntR"/>
    <property type="match status" value="1"/>
</dbReference>
<dbReference type="GO" id="GO:0003677">
    <property type="term" value="F:DNA binding"/>
    <property type="evidence" value="ECO:0007669"/>
    <property type="project" value="UniProtKB-KW"/>
</dbReference>
<evidence type="ECO:0000313" key="5">
    <source>
        <dbReference type="EMBL" id="NYI93247.1"/>
    </source>
</evidence>
<sequence>MGELPPVRASERITDAVYESLRQAILSGTLPPGTKLSVPNLALRLDVSRSPVREAVVRLTWDRLAVDEPRRGAVVARIDPQDLAELYEVREALEGVATRLAVQRGDSGLVPKLEQLLRQHIQAVGLDDVERHTKLDIQFHTAIRVASGNQHVIRQLDEIQAQVRLAMVTTAVTSGPSYAVEDHQRILEGIKSGDPDRAERAAREHIARLKVALRSSSAADRP</sequence>
<keyword evidence="3" id="KW-0804">Transcription</keyword>
<dbReference type="GO" id="GO:0003700">
    <property type="term" value="F:DNA-binding transcription factor activity"/>
    <property type="evidence" value="ECO:0007669"/>
    <property type="project" value="InterPro"/>
</dbReference>
<evidence type="ECO:0000256" key="1">
    <source>
        <dbReference type="ARBA" id="ARBA00023015"/>
    </source>
</evidence>
<dbReference type="SUPFAM" id="SSF46785">
    <property type="entry name" value="Winged helix' DNA-binding domain"/>
    <property type="match status" value="1"/>
</dbReference>
<keyword evidence="1" id="KW-0805">Transcription regulation</keyword>
<organism evidence="5 6">
    <name type="scientific">Amycolatopsis endophytica</name>
    <dbReference type="NCBI Taxonomy" id="860233"/>
    <lineage>
        <taxon>Bacteria</taxon>
        <taxon>Bacillati</taxon>
        <taxon>Actinomycetota</taxon>
        <taxon>Actinomycetes</taxon>
        <taxon>Pseudonocardiales</taxon>
        <taxon>Pseudonocardiaceae</taxon>
        <taxon>Amycolatopsis</taxon>
    </lineage>
</organism>
<comment type="caution">
    <text evidence="5">The sequence shown here is derived from an EMBL/GenBank/DDBJ whole genome shotgun (WGS) entry which is preliminary data.</text>
</comment>
<dbReference type="Gene3D" id="1.20.120.530">
    <property type="entry name" value="GntR ligand-binding domain-like"/>
    <property type="match status" value="1"/>
</dbReference>
<dbReference type="SUPFAM" id="SSF48008">
    <property type="entry name" value="GntR ligand-binding domain-like"/>
    <property type="match status" value="1"/>
</dbReference>
<proteinExistence type="predicted"/>
<dbReference type="Proteomes" id="UP000549616">
    <property type="component" value="Unassembled WGS sequence"/>
</dbReference>
<feature type="domain" description="HTH gntR-type" evidence="4">
    <location>
        <begin position="11"/>
        <end position="78"/>
    </location>
</feature>
<evidence type="ECO:0000313" key="6">
    <source>
        <dbReference type="Proteomes" id="UP000549616"/>
    </source>
</evidence>
<name>A0A853BF89_9PSEU</name>
<dbReference type="Pfam" id="PF07729">
    <property type="entry name" value="FCD"/>
    <property type="match status" value="1"/>
</dbReference>
<protein>
    <submittedName>
        <fullName evidence="5">DNA-binding GntR family transcriptional regulator</fullName>
    </submittedName>
</protein>
<gene>
    <name evidence="5" type="ORF">HNR02_006622</name>
</gene>
<dbReference type="RefSeq" id="WP_179777446.1">
    <property type="nucleotide sequence ID" value="NZ_JACCFK010000002.1"/>
</dbReference>
<dbReference type="PANTHER" id="PTHR43537">
    <property type="entry name" value="TRANSCRIPTIONAL REGULATOR, GNTR FAMILY"/>
    <property type="match status" value="1"/>
</dbReference>
<dbReference type="InterPro" id="IPR008920">
    <property type="entry name" value="TF_FadR/GntR_C"/>
</dbReference>
<dbReference type="Gene3D" id="1.10.10.10">
    <property type="entry name" value="Winged helix-like DNA-binding domain superfamily/Winged helix DNA-binding domain"/>
    <property type="match status" value="1"/>
</dbReference>
<dbReference type="InterPro" id="IPR011711">
    <property type="entry name" value="GntR_C"/>
</dbReference>
<keyword evidence="6" id="KW-1185">Reference proteome</keyword>
<evidence type="ECO:0000256" key="2">
    <source>
        <dbReference type="ARBA" id="ARBA00023125"/>
    </source>
</evidence>